<feature type="non-terminal residue" evidence="2">
    <location>
        <position position="38"/>
    </location>
</feature>
<dbReference type="PIR" id="T14226">
    <property type="entry name" value="T14226"/>
</dbReference>
<protein>
    <submittedName>
        <fullName evidence="2">NADH dehydrogenase subunit 3</fullName>
    </submittedName>
</protein>
<feature type="transmembrane region" description="Helical" evidence="1">
    <location>
        <begin position="6"/>
        <end position="26"/>
    </location>
</feature>
<organism evidence="2">
    <name type="scientific">Euhadra herklotsi</name>
    <dbReference type="NCBI Taxonomy" id="58912"/>
    <lineage>
        <taxon>Eukaryota</taxon>
        <taxon>Metazoa</taxon>
        <taxon>Spiralia</taxon>
        <taxon>Lophotrochozoa</taxon>
        <taxon>Mollusca</taxon>
        <taxon>Gastropoda</taxon>
        <taxon>Heterobranchia</taxon>
        <taxon>Euthyneura</taxon>
        <taxon>Panpulmonata</taxon>
        <taxon>Eupulmonata</taxon>
        <taxon>Stylommatophora</taxon>
        <taxon>Helicina</taxon>
        <taxon>Camaenoidea</taxon>
        <taxon>Camaenidae</taxon>
        <taxon>Bradybaeninae</taxon>
        <taxon>Euhadra</taxon>
    </lineage>
</organism>
<keyword evidence="1" id="KW-0812">Transmembrane</keyword>
<name>P92074_9EUPU</name>
<evidence type="ECO:0000313" key="2">
    <source>
        <dbReference type="EMBL" id="CAA96377.1"/>
    </source>
</evidence>
<evidence type="ECO:0000256" key="1">
    <source>
        <dbReference type="SAM" id="Phobius"/>
    </source>
</evidence>
<reference evidence="2" key="1">
    <citation type="submission" date="1996-05" db="EMBL/GenBank/DDBJ databases">
        <title>Evolution of pulmonate gastropod mitochondrial genomes: comparisons of complete gene organization of Euhadra, Cepaea and Albinaria and implications of unusual tRNA secondary structures.</title>
        <authorList>
            <person name="Yamazaki N."/>
            <person name="Ueshima R."/>
            <person name="Terrett J.A."/>
            <person name="Yokobori S."/>
            <person name="Kaifu M."/>
            <person name="Segawa R."/>
            <person name="Kobayashi T."/>
            <person name="Numachi K."/>
            <person name="Ueda T."/>
            <person name="Nishikawa K."/>
            <person name="Watanabe K."/>
            <person name="Thomas R.H."/>
        </authorList>
    </citation>
    <scope>NUCLEOTIDE SEQUENCE</scope>
    <source>
        <tissue evidence="2">Hepatopancreas</tissue>
    </source>
</reference>
<keyword evidence="1" id="KW-0472">Membrane</keyword>
<dbReference type="AlphaFoldDB" id="P92074"/>
<geneLocation type="mitochondrion" evidence="2"/>
<keyword evidence="1" id="KW-1133">Transmembrane helix</keyword>
<dbReference type="EMBL" id="Z71699">
    <property type="protein sequence ID" value="CAA96377.1"/>
    <property type="molecule type" value="Genomic_DNA"/>
</dbReference>
<accession>P92074</accession>
<sequence>MFMSLTLSMGICILLMVLYNITGYAASNKGMAKATAFE</sequence>
<keyword evidence="2" id="KW-0496">Mitochondrion</keyword>
<proteinExistence type="predicted"/>